<feature type="transmembrane region" description="Helical" evidence="6">
    <location>
        <begin position="26"/>
        <end position="47"/>
    </location>
</feature>
<evidence type="ECO:0000256" key="3">
    <source>
        <dbReference type="ARBA" id="ARBA00022692"/>
    </source>
</evidence>
<comment type="subcellular location">
    <subcellularLocation>
        <location evidence="1">Cell membrane</location>
        <topology evidence="1">Multi-pass membrane protein</topology>
    </subcellularLocation>
</comment>
<feature type="transmembrane region" description="Helical" evidence="6">
    <location>
        <begin position="142"/>
        <end position="163"/>
    </location>
</feature>
<accession>A0A3B0Z3T7</accession>
<evidence type="ECO:0000256" key="2">
    <source>
        <dbReference type="ARBA" id="ARBA00022475"/>
    </source>
</evidence>
<name>A0A3B0Z3T7_9ZZZZ</name>
<feature type="transmembrane region" description="Helical" evidence="6">
    <location>
        <begin position="83"/>
        <end position="108"/>
    </location>
</feature>
<protein>
    <submittedName>
        <fullName evidence="7">TEGT family carrier/transport protein</fullName>
    </submittedName>
</protein>
<feature type="transmembrane region" description="Helical" evidence="6">
    <location>
        <begin position="199"/>
        <end position="225"/>
    </location>
</feature>
<feature type="transmembrane region" description="Helical" evidence="6">
    <location>
        <begin position="53"/>
        <end position="71"/>
    </location>
</feature>
<feature type="transmembrane region" description="Helical" evidence="6">
    <location>
        <begin position="114"/>
        <end position="135"/>
    </location>
</feature>
<keyword evidence="3 6" id="KW-0812">Transmembrane</keyword>
<feature type="transmembrane region" description="Helical" evidence="6">
    <location>
        <begin position="169"/>
        <end position="187"/>
    </location>
</feature>
<keyword evidence="4 6" id="KW-1133">Transmembrane helix</keyword>
<evidence type="ECO:0000256" key="6">
    <source>
        <dbReference type="SAM" id="Phobius"/>
    </source>
</evidence>
<dbReference type="EMBL" id="UOFL01000212">
    <property type="protein sequence ID" value="VAW81059.1"/>
    <property type="molecule type" value="Genomic_DNA"/>
</dbReference>
<evidence type="ECO:0000313" key="7">
    <source>
        <dbReference type="EMBL" id="VAW81059.1"/>
    </source>
</evidence>
<organism evidence="7">
    <name type="scientific">hydrothermal vent metagenome</name>
    <dbReference type="NCBI Taxonomy" id="652676"/>
    <lineage>
        <taxon>unclassified sequences</taxon>
        <taxon>metagenomes</taxon>
        <taxon>ecological metagenomes</taxon>
    </lineage>
</organism>
<evidence type="ECO:0000256" key="5">
    <source>
        <dbReference type="ARBA" id="ARBA00023136"/>
    </source>
</evidence>
<sequence length="228" mass="24309">MSEFDQSIVRTQESILATNKVLKNTYMLLSATLIFSAFTAFIASQVVSLESMRMVSISSTIGAFLILFFVLPKYAESSGMGGIVVTFLFTGLLGFGVGPLVSAVMTFHGNGTQIVATALGGTGVIFLSLSAYVLTTKKDFSFLAGFLFAGVIILIIASVLSMVMGISGLPLAINVAVLFIFSGFILFDTSRIIHGGEDNYIHACVGLYISIFNIFNALLSLLLSFSKD</sequence>
<dbReference type="PANTHER" id="PTHR23291">
    <property type="entry name" value="BAX INHIBITOR-RELATED"/>
    <property type="match status" value="1"/>
</dbReference>
<keyword evidence="5 6" id="KW-0472">Membrane</keyword>
<evidence type="ECO:0000256" key="1">
    <source>
        <dbReference type="ARBA" id="ARBA00004651"/>
    </source>
</evidence>
<reference evidence="7" key="1">
    <citation type="submission" date="2018-06" db="EMBL/GenBank/DDBJ databases">
        <authorList>
            <person name="Zhirakovskaya E."/>
        </authorList>
    </citation>
    <scope>NUCLEOTIDE SEQUENCE</scope>
</reference>
<dbReference type="PANTHER" id="PTHR23291:SF115">
    <property type="entry name" value="MODULATOR OF FTSH PROTEASE YCCA"/>
    <property type="match status" value="1"/>
</dbReference>
<gene>
    <name evidence="7" type="ORF">MNBD_GAMMA12-3416</name>
</gene>
<dbReference type="AlphaFoldDB" id="A0A3B0Z3T7"/>
<proteinExistence type="predicted"/>
<dbReference type="Pfam" id="PF01027">
    <property type="entry name" value="Bax1-I"/>
    <property type="match status" value="1"/>
</dbReference>
<evidence type="ECO:0000256" key="4">
    <source>
        <dbReference type="ARBA" id="ARBA00022989"/>
    </source>
</evidence>
<dbReference type="InterPro" id="IPR006214">
    <property type="entry name" value="Bax_inhibitor_1-related"/>
</dbReference>
<dbReference type="GO" id="GO:0005886">
    <property type="term" value="C:plasma membrane"/>
    <property type="evidence" value="ECO:0007669"/>
    <property type="project" value="UniProtKB-SubCell"/>
</dbReference>
<keyword evidence="2" id="KW-1003">Cell membrane</keyword>